<protein>
    <recommendedName>
        <fullName evidence="4">HTH araC/xylS-type domain-containing protein</fullName>
    </recommendedName>
</protein>
<dbReference type="AlphaFoldDB" id="A0A2S4K0L6"/>
<name>A0A2S4K0L6_9SPIO</name>
<keyword evidence="2" id="KW-0238">DNA-binding</keyword>
<evidence type="ECO:0000313" key="6">
    <source>
        <dbReference type="Proteomes" id="UP000237350"/>
    </source>
</evidence>
<evidence type="ECO:0000313" key="5">
    <source>
        <dbReference type="EMBL" id="POR05311.1"/>
    </source>
</evidence>
<feature type="domain" description="HTH araC/xylS-type" evidence="4">
    <location>
        <begin position="165"/>
        <end position="265"/>
    </location>
</feature>
<dbReference type="SUPFAM" id="SSF46689">
    <property type="entry name" value="Homeodomain-like"/>
    <property type="match status" value="1"/>
</dbReference>
<keyword evidence="1" id="KW-0805">Transcription regulation</keyword>
<dbReference type="PROSITE" id="PS01124">
    <property type="entry name" value="HTH_ARAC_FAMILY_2"/>
    <property type="match status" value="1"/>
</dbReference>
<dbReference type="GO" id="GO:0003700">
    <property type="term" value="F:DNA-binding transcription factor activity"/>
    <property type="evidence" value="ECO:0007669"/>
    <property type="project" value="InterPro"/>
</dbReference>
<dbReference type="GO" id="GO:0043565">
    <property type="term" value="F:sequence-specific DNA binding"/>
    <property type="evidence" value="ECO:0007669"/>
    <property type="project" value="InterPro"/>
</dbReference>
<proteinExistence type="predicted"/>
<evidence type="ECO:0000256" key="3">
    <source>
        <dbReference type="ARBA" id="ARBA00023163"/>
    </source>
</evidence>
<accession>A0A2S4K0L6</accession>
<dbReference type="SMART" id="SM00342">
    <property type="entry name" value="HTH_ARAC"/>
    <property type="match status" value="1"/>
</dbReference>
<dbReference type="InterPro" id="IPR018060">
    <property type="entry name" value="HTH_AraC"/>
</dbReference>
<sequence>QPGGTPGLGIAYPSNPKCCFSDLKTGGYSSPGRTERLLMPDTDTFLFIHHQGICSVGLTSEDMKQTPSVWTSPPLREPLRVSFSRIGLLVGICLKPGAARTLTLRAPEQEEPSSPEMIREVPINHREALEQCLTGSPSEAVDRVQRYLTSLVSGSSPDRSALAHRHVLEELEELQIPGRRDLVRLSRCQGCSLRNLERACKGCTGYTPREYAAIRTCSRARHLIRNRQYTSLTDLAIDLGFCDQAHFCKVFRRWSGMSPGRYARYCASDDQAS</sequence>
<dbReference type="Pfam" id="PF12833">
    <property type="entry name" value="HTH_18"/>
    <property type="match status" value="1"/>
</dbReference>
<dbReference type="InterPro" id="IPR050204">
    <property type="entry name" value="AraC_XylS_family_regulators"/>
</dbReference>
<keyword evidence="6" id="KW-1185">Reference proteome</keyword>
<feature type="non-terminal residue" evidence="5">
    <location>
        <position position="1"/>
    </location>
</feature>
<dbReference type="PRINTS" id="PR00032">
    <property type="entry name" value="HTHARAC"/>
</dbReference>
<evidence type="ECO:0000259" key="4">
    <source>
        <dbReference type="PROSITE" id="PS01124"/>
    </source>
</evidence>
<gene>
    <name evidence="5" type="ORF">AU468_01120</name>
</gene>
<evidence type="ECO:0000256" key="2">
    <source>
        <dbReference type="ARBA" id="ARBA00023125"/>
    </source>
</evidence>
<dbReference type="Proteomes" id="UP000237350">
    <property type="component" value="Unassembled WGS sequence"/>
</dbReference>
<keyword evidence="3" id="KW-0804">Transcription</keyword>
<dbReference type="EMBL" id="LPWH01000003">
    <property type="protein sequence ID" value="POR05311.1"/>
    <property type="molecule type" value="Genomic_DNA"/>
</dbReference>
<dbReference type="InterPro" id="IPR020449">
    <property type="entry name" value="Tscrpt_reg_AraC-type_HTH"/>
</dbReference>
<dbReference type="PANTHER" id="PTHR46796">
    <property type="entry name" value="HTH-TYPE TRANSCRIPTIONAL ACTIVATOR RHAS-RELATED"/>
    <property type="match status" value="1"/>
</dbReference>
<dbReference type="Gene3D" id="1.10.10.60">
    <property type="entry name" value="Homeodomain-like"/>
    <property type="match status" value="1"/>
</dbReference>
<dbReference type="InterPro" id="IPR009057">
    <property type="entry name" value="Homeodomain-like_sf"/>
</dbReference>
<dbReference type="RefSeq" id="WP_103679142.1">
    <property type="nucleotide sequence ID" value="NZ_LPWH01000003.1"/>
</dbReference>
<comment type="caution">
    <text evidence="5">The sequence shown here is derived from an EMBL/GenBank/DDBJ whole genome shotgun (WGS) entry which is preliminary data.</text>
</comment>
<evidence type="ECO:0000256" key="1">
    <source>
        <dbReference type="ARBA" id="ARBA00023015"/>
    </source>
</evidence>
<reference evidence="6" key="1">
    <citation type="submission" date="2015-12" db="EMBL/GenBank/DDBJ databases">
        <authorList>
            <person name="Lodha T.D."/>
            <person name="Chintalapati S."/>
            <person name="Chintalapati V.R."/>
            <person name="Sravanthi T."/>
        </authorList>
    </citation>
    <scope>NUCLEOTIDE SEQUENCE [LARGE SCALE GENOMIC DNA]</scope>
    <source>
        <strain evidence="6">JC133</strain>
    </source>
</reference>
<organism evidence="5 6">
    <name type="scientific">Alkalispirochaeta sphaeroplastigenens</name>
    <dbReference type="NCBI Taxonomy" id="1187066"/>
    <lineage>
        <taxon>Bacteria</taxon>
        <taxon>Pseudomonadati</taxon>
        <taxon>Spirochaetota</taxon>
        <taxon>Spirochaetia</taxon>
        <taxon>Spirochaetales</taxon>
        <taxon>Spirochaetaceae</taxon>
        <taxon>Alkalispirochaeta</taxon>
    </lineage>
</organism>